<reference evidence="7 8" key="1">
    <citation type="journal article" date="2019" name="Int. J. Syst. Evol. Microbiol.">
        <title>The Global Catalogue of Microorganisms (GCM) 10K type strain sequencing project: providing services to taxonomists for standard genome sequencing and annotation.</title>
        <authorList>
            <consortium name="The Broad Institute Genomics Platform"/>
            <consortium name="The Broad Institute Genome Sequencing Center for Infectious Disease"/>
            <person name="Wu L."/>
            <person name="Ma J."/>
        </authorList>
    </citation>
    <scope>NUCLEOTIDE SEQUENCE [LARGE SCALE GENOMIC DNA]</scope>
    <source>
        <strain evidence="7 8">JCM 16328</strain>
    </source>
</reference>
<dbReference type="SMART" id="SM00534">
    <property type="entry name" value="MUTSac"/>
    <property type="match status" value="1"/>
</dbReference>
<evidence type="ECO:0000259" key="5">
    <source>
        <dbReference type="SMART" id="SM00533"/>
    </source>
</evidence>
<dbReference type="InterPro" id="IPR000432">
    <property type="entry name" value="DNA_mismatch_repair_MutS_C"/>
</dbReference>
<keyword evidence="8" id="KW-1185">Reference proteome</keyword>
<dbReference type="InterPro" id="IPR045076">
    <property type="entry name" value="MutS"/>
</dbReference>
<feature type="domain" description="DNA mismatch repair protein MutS core" evidence="5">
    <location>
        <begin position="71"/>
        <end position="362"/>
    </location>
</feature>
<comment type="caution">
    <text evidence="7">The sequence shown here is derived from an EMBL/GenBank/DDBJ whole genome shotgun (WGS) entry which is preliminary data.</text>
</comment>
<evidence type="ECO:0000313" key="7">
    <source>
        <dbReference type="EMBL" id="GAA0663804.1"/>
    </source>
</evidence>
<dbReference type="GO" id="GO:0005524">
    <property type="term" value="F:ATP binding"/>
    <property type="evidence" value="ECO:0007669"/>
    <property type="project" value="UniProtKB-KW"/>
</dbReference>
<evidence type="ECO:0000313" key="8">
    <source>
        <dbReference type="Proteomes" id="UP001500420"/>
    </source>
</evidence>
<dbReference type="AlphaFoldDB" id="A0AAV3T6G0"/>
<dbReference type="Gene3D" id="3.40.50.300">
    <property type="entry name" value="P-loop containing nucleotide triphosphate hydrolases"/>
    <property type="match status" value="1"/>
</dbReference>
<dbReference type="InterPro" id="IPR007696">
    <property type="entry name" value="DNA_mismatch_repair_MutS_core"/>
</dbReference>
<name>A0AAV3T6G0_9EURY</name>
<accession>A0AAV3T6G0</accession>
<dbReference type="SMART" id="SM00533">
    <property type="entry name" value="MUTSd"/>
    <property type="match status" value="1"/>
</dbReference>
<keyword evidence="2" id="KW-0067">ATP-binding</keyword>
<evidence type="ECO:0000259" key="6">
    <source>
        <dbReference type="SMART" id="SM00534"/>
    </source>
</evidence>
<proteinExistence type="predicted"/>
<evidence type="ECO:0000256" key="1">
    <source>
        <dbReference type="ARBA" id="ARBA00022741"/>
    </source>
</evidence>
<keyword evidence="1" id="KW-0547">Nucleotide-binding</keyword>
<gene>
    <name evidence="7" type="ORF">GCM10009020_05700</name>
</gene>
<keyword evidence="3" id="KW-0238">DNA-binding</keyword>
<dbReference type="Pfam" id="PF00488">
    <property type="entry name" value="MutS_V"/>
    <property type="match status" value="1"/>
</dbReference>
<organism evidence="7 8">
    <name type="scientific">Natronoarchaeum mannanilyticum</name>
    <dbReference type="NCBI Taxonomy" id="926360"/>
    <lineage>
        <taxon>Archaea</taxon>
        <taxon>Methanobacteriati</taxon>
        <taxon>Methanobacteriota</taxon>
        <taxon>Stenosarchaea group</taxon>
        <taxon>Halobacteria</taxon>
        <taxon>Halobacteriales</taxon>
        <taxon>Natronoarchaeaceae</taxon>
    </lineage>
</organism>
<feature type="domain" description="DNA mismatch repair proteins mutS family" evidence="6">
    <location>
        <begin position="400"/>
        <end position="584"/>
    </location>
</feature>
<dbReference type="GO" id="GO:0030983">
    <property type="term" value="F:mismatched DNA binding"/>
    <property type="evidence" value="ECO:0007669"/>
    <property type="project" value="InterPro"/>
</dbReference>
<evidence type="ECO:0000256" key="4">
    <source>
        <dbReference type="SAM" id="MobiDB-lite"/>
    </source>
</evidence>
<dbReference type="Proteomes" id="UP001500420">
    <property type="component" value="Unassembled WGS sequence"/>
</dbReference>
<evidence type="ECO:0000256" key="2">
    <source>
        <dbReference type="ARBA" id="ARBA00022840"/>
    </source>
</evidence>
<feature type="region of interest" description="Disordered" evidence="4">
    <location>
        <begin position="377"/>
        <end position="399"/>
    </location>
</feature>
<dbReference type="GO" id="GO:0006298">
    <property type="term" value="P:mismatch repair"/>
    <property type="evidence" value="ECO:0007669"/>
    <property type="project" value="InterPro"/>
</dbReference>
<dbReference type="SUPFAM" id="SSF52540">
    <property type="entry name" value="P-loop containing nucleoside triphosphate hydrolases"/>
    <property type="match status" value="1"/>
</dbReference>
<evidence type="ECO:0000256" key="3">
    <source>
        <dbReference type="ARBA" id="ARBA00023125"/>
    </source>
</evidence>
<dbReference type="GO" id="GO:0140664">
    <property type="term" value="F:ATP-dependent DNA damage sensor activity"/>
    <property type="evidence" value="ECO:0007669"/>
    <property type="project" value="InterPro"/>
</dbReference>
<dbReference type="PANTHER" id="PTHR11361">
    <property type="entry name" value="DNA MISMATCH REPAIR PROTEIN MUTS FAMILY MEMBER"/>
    <property type="match status" value="1"/>
</dbReference>
<protein>
    <recommendedName>
        <fullName evidence="9">DNA mismatch repair protein</fullName>
    </recommendedName>
</protein>
<sequence length="605" mass="64659">MRLEEYWGVGPKTRERLTASIGVEDAVAAIESGDVRALTEAGLSRGRATRILRRANGGEGMDVLATGDARDVYRELLDLIQAYAVTRQAADRIRVLTPLLDTDPMNERLDDVEAVRAVWTALDDAERERVLDAFERYDEAGAGERPAVEAALALLDAGVVESADSGADSPFAPLAELDRDAIAEAAEALGGLEDGRVAEGVDEELDDLRESLAAADRLEANALDVIEQLREDGVRDGDGFRDAFLEHVRSEAGVTVDRVRDAMPGDAVDATDFAGTTLRELSNDLREAVSTREELVASDLRGTVAEAREDVDAAVAAVDDVAFYLSLARFADAYDLVRPTYVEGERDVVAAVAARNLSLLAADDERVQPVTYAVGSHDLGEVDPTAGPGARENPTPPDDDRVAVVTGANSGGKTTLLETLCQIVLLAQMGLPVPAERAEVSVFDAVVFHRRHASFNAGVLESTLRSIVPPVSAGERTLMLVDEFEAITEPGSAADLLHGLVTLTVERAALGAFVTHLADDLEPLPETARVDGIFAEGLSPELDLLVDYQPRFGTVGRSTPEFIVSRLVAGADDRSEQAAFETLAEAVGQDVVQRTLADARWSPTD</sequence>
<evidence type="ECO:0008006" key="9">
    <source>
        <dbReference type="Google" id="ProtNLM"/>
    </source>
</evidence>
<dbReference type="EMBL" id="BAAADV010000001">
    <property type="protein sequence ID" value="GAA0663804.1"/>
    <property type="molecule type" value="Genomic_DNA"/>
</dbReference>
<dbReference type="PANTHER" id="PTHR11361:SF125">
    <property type="entry name" value="DNA-BINDING PROTEIN MUTS2"/>
    <property type="match status" value="1"/>
</dbReference>
<dbReference type="InterPro" id="IPR027417">
    <property type="entry name" value="P-loop_NTPase"/>
</dbReference>
<dbReference type="RefSeq" id="WP_343772339.1">
    <property type="nucleotide sequence ID" value="NZ_BAAADV010000001.1"/>
</dbReference>